<organism evidence="1 2">
    <name type="scientific">Portunus trituberculatus</name>
    <name type="common">Swimming crab</name>
    <name type="synonym">Neptunus trituberculatus</name>
    <dbReference type="NCBI Taxonomy" id="210409"/>
    <lineage>
        <taxon>Eukaryota</taxon>
        <taxon>Metazoa</taxon>
        <taxon>Ecdysozoa</taxon>
        <taxon>Arthropoda</taxon>
        <taxon>Crustacea</taxon>
        <taxon>Multicrustacea</taxon>
        <taxon>Malacostraca</taxon>
        <taxon>Eumalacostraca</taxon>
        <taxon>Eucarida</taxon>
        <taxon>Decapoda</taxon>
        <taxon>Pleocyemata</taxon>
        <taxon>Brachyura</taxon>
        <taxon>Eubrachyura</taxon>
        <taxon>Portunoidea</taxon>
        <taxon>Portunidae</taxon>
        <taxon>Portuninae</taxon>
        <taxon>Portunus</taxon>
    </lineage>
</organism>
<reference evidence="1 2" key="1">
    <citation type="submission" date="2019-05" db="EMBL/GenBank/DDBJ databases">
        <title>Another draft genome of Portunus trituberculatus and its Hox gene families provides insights of decapod evolution.</title>
        <authorList>
            <person name="Jeong J.-H."/>
            <person name="Song I."/>
            <person name="Kim S."/>
            <person name="Choi T."/>
            <person name="Kim D."/>
            <person name="Ryu S."/>
            <person name="Kim W."/>
        </authorList>
    </citation>
    <scope>NUCLEOTIDE SEQUENCE [LARGE SCALE GENOMIC DNA]</scope>
    <source>
        <tissue evidence="1">Muscle</tissue>
    </source>
</reference>
<sequence>MSPSLPPFTLPHPLSSPFASLSLPLFLPHPHHSGSQRLHPCQLLFPPRPSFPFLHIALTFLPLPPVLFPSLPSPSHSPAPFQTGRCSIPPPPPSSLPACLLPSPPRLLSTLAHPIPHSSAPIPLFLLLRLTKSQEFKMRVILGKCINEVDLRCVCVCVNGILKTLLRRASITSKRLKLKLRGGALLRTRLIISVAFENSCGGKSKEFQSKG</sequence>
<evidence type="ECO:0000313" key="1">
    <source>
        <dbReference type="EMBL" id="MPC63003.1"/>
    </source>
</evidence>
<evidence type="ECO:0000313" key="2">
    <source>
        <dbReference type="Proteomes" id="UP000324222"/>
    </source>
</evidence>
<dbReference type="Proteomes" id="UP000324222">
    <property type="component" value="Unassembled WGS sequence"/>
</dbReference>
<comment type="caution">
    <text evidence="1">The sequence shown here is derived from an EMBL/GenBank/DDBJ whole genome shotgun (WGS) entry which is preliminary data.</text>
</comment>
<dbReference type="EMBL" id="VSRR010020317">
    <property type="protein sequence ID" value="MPC63003.1"/>
    <property type="molecule type" value="Genomic_DNA"/>
</dbReference>
<proteinExistence type="predicted"/>
<gene>
    <name evidence="1" type="ORF">E2C01_057096</name>
</gene>
<name>A0A5B7GZ44_PORTR</name>
<accession>A0A5B7GZ44</accession>
<dbReference type="AlphaFoldDB" id="A0A5B7GZ44"/>
<protein>
    <submittedName>
        <fullName evidence="1">Uncharacterized protein</fullName>
    </submittedName>
</protein>
<keyword evidence="2" id="KW-1185">Reference proteome</keyword>